<keyword evidence="3" id="KW-1185">Reference proteome</keyword>
<sequence length="465" mass="54291">MRHIEMAFRVNDFLFKNQNIILAKDHQFNSEHTFSLITGMNAIGKSRLLTSIIQSYLIYSKKYEMYDVDSILIDHPIQMPNKIIAITNALSDKFPEKNSKSRIYEYFGNKSNGSIIYDRYASIKQLMMRDDLNYDCICHTFYYLGFLPFLKITLSHTLKKNTLSPLELIEIHERYYSLFDNVNFTLNTESPSENEQLFFYTLRKIYFRKKSIKQSEFNLIYNIFFGNNHVKFKKFDINHYYSYRSRTSAFSHEEIKILLENNILRITDVNLLMYSEEIPSPLNINKLTDDFISFSNLSSGQQALLNIFISLSSCIEDNSLICIDEPEISLHPEWQMDFIIQLQELFLDYKGCHFIIATHSPQIVSGLSSESGYIIDLEKNITFSKEEYSKKSADFQLAKIFNSPGYNNEYLIRVALTILSKISKKIELNELDTENLNLLNSILCDLPTDDPVSFLIEQINALVKL</sequence>
<feature type="domain" description="ATPase AAA-type core" evidence="1">
    <location>
        <begin position="289"/>
        <end position="365"/>
    </location>
</feature>
<dbReference type="EMBL" id="CP016895">
    <property type="protein sequence ID" value="AOA58481.1"/>
    <property type="molecule type" value="Genomic_DNA"/>
</dbReference>
<organism evidence="2 3">
    <name type="scientific">Acinetobacter larvae</name>
    <dbReference type="NCBI Taxonomy" id="1789224"/>
    <lineage>
        <taxon>Bacteria</taxon>
        <taxon>Pseudomonadati</taxon>
        <taxon>Pseudomonadota</taxon>
        <taxon>Gammaproteobacteria</taxon>
        <taxon>Moraxellales</taxon>
        <taxon>Moraxellaceae</taxon>
        <taxon>Acinetobacter</taxon>
    </lineage>
</organism>
<dbReference type="AlphaFoldDB" id="A0A1B2LZY8"/>
<dbReference type="Proteomes" id="UP000093391">
    <property type="component" value="Chromosome"/>
</dbReference>
<protein>
    <recommendedName>
        <fullName evidence="1">ATPase AAA-type core domain-containing protein</fullName>
    </recommendedName>
</protein>
<dbReference type="InterPro" id="IPR027417">
    <property type="entry name" value="P-loop_NTPase"/>
</dbReference>
<reference evidence="2 3" key="1">
    <citation type="submission" date="2016-08" db="EMBL/GenBank/DDBJ databases">
        <authorList>
            <person name="Seilhamer J.J."/>
        </authorList>
    </citation>
    <scope>NUCLEOTIDE SEQUENCE [LARGE SCALE GENOMIC DNA]</scope>
    <source>
        <strain evidence="2 3">BRTC-1</strain>
    </source>
</reference>
<evidence type="ECO:0000313" key="2">
    <source>
        <dbReference type="EMBL" id="AOA58481.1"/>
    </source>
</evidence>
<name>A0A1B2LZY8_9GAMM</name>
<dbReference type="GO" id="GO:0005524">
    <property type="term" value="F:ATP binding"/>
    <property type="evidence" value="ECO:0007669"/>
    <property type="project" value="InterPro"/>
</dbReference>
<accession>A0A1B2LZY8</accession>
<evidence type="ECO:0000313" key="3">
    <source>
        <dbReference type="Proteomes" id="UP000093391"/>
    </source>
</evidence>
<gene>
    <name evidence="2" type="ORF">BFG52_09040</name>
</gene>
<dbReference type="InterPro" id="IPR003959">
    <property type="entry name" value="ATPase_AAA_core"/>
</dbReference>
<dbReference type="Gene3D" id="3.40.50.300">
    <property type="entry name" value="P-loop containing nucleotide triphosphate hydrolases"/>
    <property type="match status" value="1"/>
</dbReference>
<dbReference type="InterPro" id="IPR051396">
    <property type="entry name" value="Bact_Antivir_Def_Nuclease"/>
</dbReference>
<dbReference type="GO" id="GO:0016887">
    <property type="term" value="F:ATP hydrolysis activity"/>
    <property type="evidence" value="ECO:0007669"/>
    <property type="project" value="InterPro"/>
</dbReference>
<evidence type="ECO:0000259" key="1">
    <source>
        <dbReference type="Pfam" id="PF13304"/>
    </source>
</evidence>
<proteinExistence type="predicted"/>
<dbReference type="STRING" id="1789224.BFG52_09040"/>
<dbReference type="KEGG" id="ala:BFG52_09040"/>
<dbReference type="PANTHER" id="PTHR43581">
    <property type="entry name" value="ATP/GTP PHOSPHATASE"/>
    <property type="match status" value="1"/>
</dbReference>
<dbReference type="SUPFAM" id="SSF52540">
    <property type="entry name" value="P-loop containing nucleoside triphosphate hydrolases"/>
    <property type="match status" value="1"/>
</dbReference>
<dbReference type="Pfam" id="PF13304">
    <property type="entry name" value="AAA_21"/>
    <property type="match status" value="1"/>
</dbReference>
<dbReference type="PANTHER" id="PTHR43581:SF4">
    <property type="entry name" value="ATP_GTP PHOSPHATASE"/>
    <property type="match status" value="1"/>
</dbReference>